<dbReference type="SUPFAM" id="SSF47473">
    <property type="entry name" value="EF-hand"/>
    <property type="match status" value="1"/>
</dbReference>
<evidence type="ECO:0000256" key="4">
    <source>
        <dbReference type="ARBA" id="ARBA00022837"/>
    </source>
</evidence>
<comment type="subcellular location">
    <subcellularLocation>
        <location evidence="1">Membrane</location>
        <topology evidence="1">Multi-pass membrane protein</topology>
    </subcellularLocation>
</comment>
<dbReference type="InterPro" id="IPR035952">
    <property type="entry name" value="Rhomboid-like_sf"/>
</dbReference>
<dbReference type="InterPro" id="IPR051739">
    <property type="entry name" value="Rhomboid_IM_Serine_Proteases"/>
</dbReference>
<evidence type="ECO:0000256" key="1">
    <source>
        <dbReference type="ARBA" id="ARBA00004141"/>
    </source>
</evidence>
<dbReference type="GO" id="GO:0016020">
    <property type="term" value="C:membrane"/>
    <property type="evidence" value="ECO:0007669"/>
    <property type="project" value="UniProtKB-SubCell"/>
</dbReference>
<feature type="transmembrane region" description="Helical" evidence="8">
    <location>
        <begin position="495"/>
        <end position="514"/>
    </location>
</feature>
<protein>
    <recommendedName>
        <fullName evidence="9">EF-hand domain-containing protein</fullName>
    </recommendedName>
</protein>
<sequence>MSVCTACGSTLGPGEGFCTDCGRRVGQSHASTVAIPAGAVTASTRRPRAALQAVPEGNKRRSRDSRESPTAAKPPRKKPEPRTAGSPSSDNISSARIYNEASNPKSSSSKENRPNGSNRSSRYKSQKQLSGGSNPASSVLTPLEVNNHSRPSIIRVLTNSRPSSEAVLCIDSRSKREGKGSTLDLTGRNLEQDTKNQDKKKRYKLRVRRKQMKFPELVTSGCVRLAAAIFRKFDLDKNGLISRKELEESITKVCSVSPRTAGKRASAVINEIQANSTIKNKGGEDVEFNEFLNVVAASRTGTNAPETKKLIQNAGFHYNVSDFVSRFYRPRPQEKGYFQSYKCWPPPIAILLLSVLMLAVFIYYVELDNQCAGEKLGSTQLRCPEVFDNVWAYHYDSAYKGEWWRFLTYMVLHAGAAHITANLFLQTFVGVPLEMAHGPWRPLLLYILGVLAGSFAVSMFDEKVNLVGASAGAYALVGAHLANLCHYWHVMPFAWPRFVLFSSIFAIDVIYSAYRKYAGPDDSISYTSHIAGALLGIAMGSYVLDELPVARNTCCQLFRAYFGITVTGIVSSESGDNELYNEKYVIKA</sequence>
<evidence type="ECO:0000256" key="3">
    <source>
        <dbReference type="ARBA" id="ARBA00022692"/>
    </source>
</evidence>
<feature type="domain" description="EF-hand" evidence="9">
    <location>
        <begin position="221"/>
        <end position="256"/>
    </location>
</feature>
<feature type="compositionally biased region" description="Polar residues" evidence="7">
    <location>
        <begin position="85"/>
        <end position="107"/>
    </location>
</feature>
<gene>
    <name evidence="10" type="ORF">LGLO00237_LOCUS12436</name>
</gene>
<dbReference type="InterPro" id="IPR018247">
    <property type="entry name" value="EF_Hand_1_Ca_BS"/>
</dbReference>
<dbReference type="Pfam" id="PF01694">
    <property type="entry name" value="Rhomboid"/>
    <property type="match status" value="1"/>
</dbReference>
<accession>A0A7S4DNH3</accession>
<dbReference type="PANTHER" id="PTHR45840">
    <property type="entry name" value="RHOMBOID-RELATED PROTEIN"/>
    <property type="match status" value="1"/>
</dbReference>
<dbReference type="EMBL" id="HBIV01017094">
    <property type="protein sequence ID" value="CAE0660849.1"/>
    <property type="molecule type" value="Transcribed_RNA"/>
</dbReference>
<dbReference type="GO" id="GO:0005509">
    <property type="term" value="F:calcium ion binding"/>
    <property type="evidence" value="ECO:0007669"/>
    <property type="project" value="InterPro"/>
</dbReference>
<dbReference type="GO" id="GO:0004252">
    <property type="term" value="F:serine-type endopeptidase activity"/>
    <property type="evidence" value="ECO:0007669"/>
    <property type="project" value="InterPro"/>
</dbReference>
<evidence type="ECO:0000256" key="5">
    <source>
        <dbReference type="ARBA" id="ARBA00022989"/>
    </source>
</evidence>
<feature type="transmembrane region" description="Helical" evidence="8">
    <location>
        <begin position="443"/>
        <end position="460"/>
    </location>
</feature>
<dbReference type="AlphaFoldDB" id="A0A7S4DNH3"/>
<dbReference type="Gene3D" id="1.10.238.10">
    <property type="entry name" value="EF-hand"/>
    <property type="match status" value="1"/>
</dbReference>
<organism evidence="10">
    <name type="scientific">Lotharella globosa</name>
    <dbReference type="NCBI Taxonomy" id="91324"/>
    <lineage>
        <taxon>Eukaryota</taxon>
        <taxon>Sar</taxon>
        <taxon>Rhizaria</taxon>
        <taxon>Cercozoa</taxon>
        <taxon>Chlorarachniophyceae</taxon>
        <taxon>Lotharella</taxon>
    </lineage>
</organism>
<keyword evidence="6 8" id="KW-0472">Membrane</keyword>
<evidence type="ECO:0000313" key="10">
    <source>
        <dbReference type="EMBL" id="CAE0660849.1"/>
    </source>
</evidence>
<evidence type="ECO:0000256" key="2">
    <source>
        <dbReference type="ARBA" id="ARBA00009045"/>
    </source>
</evidence>
<dbReference type="PANTHER" id="PTHR45840:SF2">
    <property type="entry name" value="PROTEIN RHOMBOID-RELATED"/>
    <property type="match status" value="1"/>
</dbReference>
<evidence type="ECO:0000256" key="6">
    <source>
        <dbReference type="ARBA" id="ARBA00023136"/>
    </source>
</evidence>
<keyword evidence="5 8" id="KW-1133">Transmembrane helix</keyword>
<dbReference type="PROSITE" id="PS00018">
    <property type="entry name" value="EF_HAND_1"/>
    <property type="match status" value="1"/>
</dbReference>
<comment type="similarity">
    <text evidence="2">Belongs to the peptidase S54 family.</text>
</comment>
<dbReference type="SUPFAM" id="SSF144091">
    <property type="entry name" value="Rhomboid-like"/>
    <property type="match status" value="1"/>
</dbReference>
<feature type="transmembrane region" description="Helical" evidence="8">
    <location>
        <begin position="344"/>
        <end position="365"/>
    </location>
</feature>
<dbReference type="PROSITE" id="PS50222">
    <property type="entry name" value="EF_HAND_2"/>
    <property type="match status" value="1"/>
</dbReference>
<dbReference type="InterPro" id="IPR011992">
    <property type="entry name" value="EF-hand-dom_pair"/>
</dbReference>
<keyword evidence="3 8" id="KW-0812">Transmembrane</keyword>
<dbReference type="InterPro" id="IPR022764">
    <property type="entry name" value="Peptidase_S54_rhomboid_dom"/>
</dbReference>
<feature type="compositionally biased region" description="Polar residues" evidence="7">
    <location>
        <begin position="126"/>
        <end position="144"/>
    </location>
</feature>
<feature type="transmembrane region" description="Helical" evidence="8">
    <location>
        <begin position="467"/>
        <end position="489"/>
    </location>
</feature>
<evidence type="ECO:0000256" key="8">
    <source>
        <dbReference type="SAM" id="Phobius"/>
    </source>
</evidence>
<dbReference type="Gene3D" id="1.20.1540.10">
    <property type="entry name" value="Rhomboid-like"/>
    <property type="match status" value="1"/>
</dbReference>
<dbReference type="InterPro" id="IPR002048">
    <property type="entry name" value="EF_hand_dom"/>
</dbReference>
<feature type="region of interest" description="Disordered" evidence="7">
    <location>
        <begin position="38"/>
        <end position="144"/>
    </location>
</feature>
<keyword evidence="4" id="KW-0106">Calcium</keyword>
<evidence type="ECO:0000259" key="9">
    <source>
        <dbReference type="PROSITE" id="PS50222"/>
    </source>
</evidence>
<evidence type="ECO:0000256" key="7">
    <source>
        <dbReference type="SAM" id="MobiDB-lite"/>
    </source>
</evidence>
<name>A0A7S4DNH3_9EUKA</name>
<feature type="transmembrane region" description="Helical" evidence="8">
    <location>
        <begin position="406"/>
        <end position="431"/>
    </location>
</feature>
<reference evidence="10" key="1">
    <citation type="submission" date="2021-01" db="EMBL/GenBank/DDBJ databases">
        <authorList>
            <person name="Corre E."/>
            <person name="Pelletier E."/>
            <person name="Niang G."/>
            <person name="Scheremetjew M."/>
            <person name="Finn R."/>
            <person name="Kale V."/>
            <person name="Holt S."/>
            <person name="Cochrane G."/>
            <person name="Meng A."/>
            <person name="Brown T."/>
            <person name="Cohen L."/>
        </authorList>
    </citation>
    <scope>NUCLEOTIDE SEQUENCE</scope>
    <source>
        <strain evidence="10">CCCM811</strain>
    </source>
</reference>
<feature type="region of interest" description="Disordered" evidence="7">
    <location>
        <begin position="177"/>
        <end position="200"/>
    </location>
</feature>
<proteinExistence type="inferred from homology"/>